<dbReference type="RefSeq" id="WP_013324317.1">
    <property type="nucleotide sequence ID" value="NC_014501.1"/>
</dbReference>
<feature type="region of interest" description="Disordered" evidence="1">
    <location>
        <begin position="104"/>
        <end position="131"/>
    </location>
</feature>
<accession>E0UA62</accession>
<dbReference type="SUPFAM" id="SSF52540">
    <property type="entry name" value="P-loop containing nucleoside triphosphate hydrolases"/>
    <property type="match status" value="1"/>
</dbReference>
<dbReference type="Proteomes" id="UP000008206">
    <property type="component" value="Chromosome"/>
</dbReference>
<dbReference type="KEGG" id="cyj:Cyan7822_4337"/>
<dbReference type="AlphaFoldDB" id="E0UA62"/>
<reference evidence="4" key="1">
    <citation type="journal article" date="2011" name="MBio">
        <title>Novel metabolic attributes of the genus Cyanothece, comprising a group of unicellular nitrogen-fixing Cyanobacteria.</title>
        <authorList>
            <person name="Bandyopadhyay A."/>
            <person name="Elvitigala T."/>
            <person name="Welsh E."/>
            <person name="Stockel J."/>
            <person name="Liberton M."/>
            <person name="Min H."/>
            <person name="Sherman L.A."/>
            <person name="Pakrasi H.B."/>
        </authorList>
    </citation>
    <scope>NUCLEOTIDE SEQUENCE [LARGE SCALE GENOMIC DNA]</scope>
    <source>
        <strain evidence="4">PCC 7822</strain>
    </source>
</reference>
<name>E0UA62_GLOV7</name>
<evidence type="ECO:0000313" key="4">
    <source>
        <dbReference type="Proteomes" id="UP000008206"/>
    </source>
</evidence>
<dbReference type="EMBL" id="CP002198">
    <property type="protein sequence ID" value="ADN16254.1"/>
    <property type="molecule type" value="Genomic_DNA"/>
</dbReference>
<evidence type="ECO:0000259" key="2">
    <source>
        <dbReference type="Pfam" id="PF26355"/>
    </source>
</evidence>
<gene>
    <name evidence="3" type="ordered locus">Cyan7822_4337</name>
</gene>
<dbReference type="eggNOG" id="COG1672">
    <property type="taxonomic scope" value="Bacteria"/>
</dbReference>
<keyword evidence="4" id="KW-1185">Reference proteome</keyword>
<feature type="domain" description="vWA-MoxR associated protein N-terminal HTH" evidence="2">
    <location>
        <begin position="19"/>
        <end position="102"/>
    </location>
</feature>
<dbReference type="Pfam" id="PF26355">
    <property type="entry name" value="HTH_VMAP-M9"/>
    <property type="match status" value="1"/>
</dbReference>
<dbReference type="OrthoDB" id="5522963at2"/>
<dbReference type="InterPro" id="IPR058651">
    <property type="entry name" value="HTH_VMAP-M9"/>
</dbReference>
<dbReference type="STRING" id="497965.Cyan7822_4337"/>
<evidence type="ECO:0000256" key="1">
    <source>
        <dbReference type="SAM" id="MobiDB-lite"/>
    </source>
</evidence>
<protein>
    <recommendedName>
        <fullName evidence="2">vWA-MoxR associated protein N-terminal HTH domain-containing protein</fullName>
    </recommendedName>
</protein>
<feature type="compositionally biased region" description="Basic and acidic residues" evidence="1">
    <location>
        <begin position="114"/>
        <end position="131"/>
    </location>
</feature>
<organism evidence="3 4">
    <name type="scientific">Gloeothece verrucosa (strain PCC 7822)</name>
    <name type="common">Cyanothece sp. (strain PCC 7822)</name>
    <dbReference type="NCBI Taxonomy" id="497965"/>
    <lineage>
        <taxon>Bacteria</taxon>
        <taxon>Bacillati</taxon>
        <taxon>Cyanobacteriota</taxon>
        <taxon>Cyanophyceae</taxon>
        <taxon>Oscillatoriophycideae</taxon>
        <taxon>Chroococcales</taxon>
        <taxon>Aphanothecaceae</taxon>
        <taxon>Gloeothece</taxon>
        <taxon>Gloeothece verrucosa</taxon>
    </lineage>
</organism>
<dbReference type="Pfam" id="PF14516">
    <property type="entry name" value="AAA_35"/>
    <property type="match status" value="1"/>
</dbReference>
<evidence type="ECO:0000313" key="3">
    <source>
        <dbReference type="EMBL" id="ADN16254.1"/>
    </source>
</evidence>
<dbReference type="HOGENOM" id="CLU_021307_0_0_3"/>
<dbReference type="InterPro" id="IPR027417">
    <property type="entry name" value="P-loop_NTPase"/>
</dbReference>
<dbReference type="Gene3D" id="3.40.50.300">
    <property type="entry name" value="P-loop containing nucleotide triphosphate hydrolases"/>
    <property type="match status" value="1"/>
</dbReference>
<proteinExistence type="predicted"/>
<sequence>MLLTAAQSFREQTLSQPHLNDILNFAETVIHRKSGKHLNDLQRVVLYESLLATKKTYEQIANEHGYSENYIQQVVATKLWKLLTEGIGEKVTKANVRSVLERNLSQSSPQHLSKNREFQPPHQPVKSEESTPQKKRLLILYPDGETVVTLVQTLESALSNYELSLKSWQNLFEKAQDSQQKATINDYDYCLLLLEGTCPVDQSIVDQSMIEVIQWAITCKGNPQKPPLIVIRISAFPLFPLTPMNEQFKHHSLQIPQLLWSSSSDTAKLLKDISRHLEMNPELTQNLSGFCPWMEAELSEGSVALNSRFYVERHPDELRCYQEITKPGAMVSLKAPKQMGKTSLLNRILAYAASRNYQTVLIDFQKADAEILSDSNKLLRWLCANICRQFEFEVKLDDYWDSDLGSKMSCSLFFQEYLLKQVQTPLVLALEEVNEVFENLSSARTLLTLLRSWHEESKFSCIWQKLRLVLVQSTEVYVPLNINQSPFYGGLVIDLRPFNVQQVQQLAKAYELTLSVTECDRLMALLGGHPYLVRLTLEHIARKKSSLQELIQSADTDTSIYIEHLHRLLGQLQQHSELQRAFAQVLSSSESVMLEPSQKFKLKSMGLVRLHNNEVSVSCQLYQRYFKERLH</sequence>